<dbReference type="InterPro" id="IPR007568">
    <property type="entry name" value="RTA1"/>
</dbReference>
<evidence type="ECO:0000256" key="3">
    <source>
        <dbReference type="ARBA" id="ARBA00022989"/>
    </source>
</evidence>
<feature type="transmembrane region" description="Helical" evidence="6">
    <location>
        <begin position="62"/>
        <end position="84"/>
    </location>
</feature>
<dbReference type="Proteomes" id="UP000245956">
    <property type="component" value="Unassembled WGS sequence"/>
</dbReference>
<feature type="transmembrane region" description="Helical" evidence="6">
    <location>
        <begin position="134"/>
        <end position="156"/>
    </location>
</feature>
<feature type="transmembrane region" description="Helical" evidence="6">
    <location>
        <begin position="250"/>
        <end position="271"/>
    </location>
</feature>
<feature type="transmembrane region" description="Helical" evidence="6">
    <location>
        <begin position="91"/>
        <end position="114"/>
    </location>
</feature>
<dbReference type="EMBL" id="LCWV01000015">
    <property type="protein sequence ID" value="PWI68450.1"/>
    <property type="molecule type" value="Genomic_DNA"/>
</dbReference>
<keyword evidence="2 6" id="KW-0812">Transmembrane</keyword>
<reference evidence="7 8" key="1">
    <citation type="journal article" date="2016" name="Front. Microbiol.">
        <title>Genome and transcriptome sequences reveal the specific parasitism of the nematophagous Purpureocillium lilacinum 36-1.</title>
        <authorList>
            <person name="Xie J."/>
            <person name="Li S."/>
            <person name="Mo C."/>
            <person name="Xiao X."/>
            <person name="Peng D."/>
            <person name="Wang G."/>
            <person name="Xiao Y."/>
        </authorList>
    </citation>
    <scope>NUCLEOTIDE SEQUENCE [LARGE SCALE GENOMIC DNA]</scope>
    <source>
        <strain evidence="7 8">36-1</strain>
    </source>
</reference>
<evidence type="ECO:0000313" key="8">
    <source>
        <dbReference type="Proteomes" id="UP000245956"/>
    </source>
</evidence>
<name>A0A2U3E1S5_PURLI</name>
<evidence type="ECO:0000256" key="5">
    <source>
        <dbReference type="ARBA" id="ARBA00023242"/>
    </source>
</evidence>
<comment type="subcellular location">
    <subcellularLocation>
        <location evidence="1">Membrane</location>
        <topology evidence="1">Multi-pass membrane protein</topology>
    </subcellularLocation>
</comment>
<evidence type="ECO:0000256" key="2">
    <source>
        <dbReference type="ARBA" id="ARBA00022692"/>
    </source>
</evidence>
<dbReference type="InterPro" id="IPR053175">
    <property type="entry name" value="DHMBA_Reg_Transcription_Factor"/>
</dbReference>
<dbReference type="GO" id="GO:0016020">
    <property type="term" value="C:membrane"/>
    <property type="evidence" value="ECO:0007669"/>
    <property type="project" value="UniProtKB-SubCell"/>
</dbReference>
<evidence type="ECO:0000256" key="6">
    <source>
        <dbReference type="SAM" id="Phobius"/>
    </source>
</evidence>
<feature type="transmembrane region" description="Helical" evidence="6">
    <location>
        <begin position="210"/>
        <end position="229"/>
    </location>
</feature>
<organism evidence="7 8">
    <name type="scientific">Purpureocillium lilacinum</name>
    <name type="common">Paecilomyces lilacinus</name>
    <dbReference type="NCBI Taxonomy" id="33203"/>
    <lineage>
        <taxon>Eukaryota</taxon>
        <taxon>Fungi</taxon>
        <taxon>Dikarya</taxon>
        <taxon>Ascomycota</taxon>
        <taxon>Pezizomycotina</taxon>
        <taxon>Sordariomycetes</taxon>
        <taxon>Hypocreomycetidae</taxon>
        <taxon>Hypocreales</taxon>
        <taxon>Ophiocordycipitaceae</taxon>
        <taxon>Purpureocillium</taxon>
    </lineage>
</organism>
<dbReference type="PANTHER" id="PTHR38791">
    <property type="entry name" value="ZN(II)2CYS6 TRANSCRIPTION FACTOR (EUROFUNG)-RELATED-RELATED"/>
    <property type="match status" value="1"/>
</dbReference>
<evidence type="ECO:0000256" key="4">
    <source>
        <dbReference type="ARBA" id="ARBA00023136"/>
    </source>
</evidence>
<dbReference type="Pfam" id="PF04479">
    <property type="entry name" value="RTA1"/>
    <property type="match status" value="1"/>
</dbReference>
<feature type="transmembrane region" description="Helical" evidence="6">
    <location>
        <begin position="38"/>
        <end position="56"/>
    </location>
</feature>
<gene>
    <name evidence="7" type="ORF">PCL_02219</name>
</gene>
<sequence length="791" mass="88071">MADRQYLVRFGPNANCTFELCTIDESVYGYRPSLPANIAFAALFSTATIVHIILGIKWKTWWFMWCMILGSTHEVAGYVGRIILYINPWSFVAFIIQIICITQAPVFYCAAIYVLLGQTIENYSPSLARFPTKYFLWIFLPCDIISLTLQGVGGSLSAASSGDDETGVNIAMAGLIFQIVTLFAFCGLFGDYLVRLFRSAKPGQISPRQRIYFSFLSLAVLVTLIRCIFRADELKAGYHGELITREDLFIGLEGVLIVVSIFCLCLGHPGYAFNDKTIRYSQVTRGEVTGQLLPHGIEMAPKPAVDRYYSCGQCVKSGWPCPGILSEEAVRFRGNKLRRIRDDSPASGSLASYTLLVPARSRSRSLTPALAVTLEDRATAFFVHHYVRQGHNGSLSAPGARGTNEYLPALLREECVSDALKKVVAAAGIAAMANAGNSTASWRGEAYTLYTGAVRQLRSDLYDPVRSKLDHTLAAVMLMGTFEVIASGDASSMKSFGHHTLATALCIQLRGREQFRSEVQIRLFLQARRLIVQTYHQLQLAIPYSLKCWSHWAETIQSEEEFAANRFSEINERLANARAEIKQQRISSPSVIASRLLKFDDEIEAWRRDLPASWAYKSYCSVRSTGSPPSEVFESHYDKYPDLWIASTWNNYRSVRLLIHEAIIAATLKHGSDEEIANLTASMAVLARMARDICNSVAYILGRGREGSRSPTPEDGNGSASPGGYLLLWPLFLAGMLRTTRRAQRAWITSEIRHIGTSMGIHLAISMARVLVEHNKSFSDAEVWFIGQFYP</sequence>
<dbReference type="AlphaFoldDB" id="A0A2U3E1S5"/>
<feature type="transmembrane region" description="Helical" evidence="6">
    <location>
        <begin position="168"/>
        <end position="190"/>
    </location>
</feature>
<proteinExistence type="predicted"/>
<keyword evidence="3 6" id="KW-1133">Transmembrane helix</keyword>
<accession>A0A2U3E1S5</accession>
<dbReference type="InterPro" id="IPR021858">
    <property type="entry name" value="Fun_TF"/>
</dbReference>
<comment type="caution">
    <text evidence="7">The sequence shown here is derived from an EMBL/GenBank/DDBJ whole genome shotgun (WGS) entry which is preliminary data.</text>
</comment>
<dbReference type="Pfam" id="PF11951">
    <property type="entry name" value="Fungal_trans_2"/>
    <property type="match status" value="1"/>
</dbReference>
<keyword evidence="5" id="KW-0539">Nucleus</keyword>
<evidence type="ECO:0000256" key="1">
    <source>
        <dbReference type="ARBA" id="ARBA00004141"/>
    </source>
</evidence>
<protein>
    <submittedName>
        <fullName evidence="7">Uncharacterized protein</fullName>
    </submittedName>
</protein>
<keyword evidence="4 6" id="KW-0472">Membrane</keyword>
<evidence type="ECO:0000313" key="7">
    <source>
        <dbReference type="EMBL" id="PWI68450.1"/>
    </source>
</evidence>